<keyword evidence="1" id="KW-0436">Ligase</keyword>
<dbReference type="RefSeq" id="WP_216457897.1">
    <property type="nucleotide sequence ID" value="NZ_JAHLQL010000007.1"/>
</dbReference>
<proteinExistence type="predicted"/>
<reference evidence="1 2" key="1">
    <citation type="submission" date="2021-06" db="EMBL/GenBank/DDBJ databases">
        <authorList>
            <person name="Sun Q."/>
            <person name="Li D."/>
        </authorList>
    </citation>
    <scope>NUCLEOTIDE SEQUENCE [LARGE SCALE GENOMIC DNA]</scope>
    <source>
        <strain evidence="1 2">MSJ-4</strain>
    </source>
</reference>
<dbReference type="EMBL" id="JAHLQL010000007">
    <property type="protein sequence ID" value="MBU5593219.1"/>
    <property type="molecule type" value="Genomic_DNA"/>
</dbReference>
<evidence type="ECO:0000313" key="2">
    <source>
        <dbReference type="Proteomes" id="UP000736583"/>
    </source>
</evidence>
<protein>
    <submittedName>
        <fullName evidence="1">2'-5' RNA ligase family protein</fullName>
    </submittedName>
</protein>
<accession>A0ABS6F3Y8</accession>
<comment type="caution">
    <text evidence="1">The sequence shown here is derived from an EMBL/GenBank/DDBJ whole genome shotgun (WGS) entry which is preliminary data.</text>
</comment>
<name>A0ABS6F3Y8_9CLOT</name>
<dbReference type="Proteomes" id="UP000736583">
    <property type="component" value="Unassembled WGS sequence"/>
</dbReference>
<dbReference type="GO" id="GO:0016874">
    <property type="term" value="F:ligase activity"/>
    <property type="evidence" value="ECO:0007669"/>
    <property type="project" value="UniProtKB-KW"/>
</dbReference>
<evidence type="ECO:0000313" key="1">
    <source>
        <dbReference type="EMBL" id="MBU5593219.1"/>
    </source>
</evidence>
<keyword evidence="2" id="KW-1185">Reference proteome</keyword>
<organism evidence="1 2">
    <name type="scientific">Clostridium simiarum</name>
    <dbReference type="NCBI Taxonomy" id="2841506"/>
    <lineage>
        <taxon>Bacteria</taxon>
        <taxon>Bacillati</taxon>
        <taxon>Bacillota</taxon>
        <taxon>Clostridia</taxon>
        <taxon>Eubacteriales</taxon>
        <taxon>Clostridiaceae</taxon>
        <taxon>Clostridium</taxon>
    </lineage>
</organism>
<gene>
    <name evidence="1" type="ORF">KQI89_15830</name>
</gene>
<dbReference type="Pfam" id="PF13563">
    <property type="entry name" value="2_5_RNA_ligase2"/>
    <property type="match status" value="1"/>
</dbReference>
<sequence>MKRYVIVCLIHGEAQEFHEKLVGDVCSRFNFRPQKLPMHITLKAPFEIEDVSEIYKITEDFCSHKNRFNFIVKDFGHFRDNVIFMDIPYSKELSTLHKDYIKRLKGISNLQWSKNEGENTKFHCTIVSRRISHKFKEAFDYVNNYSPEFNVSFDNISIMEYNFETFKWDLYKQSSCL</sequence>